<keyword evidence="1" id="KW-1133">Transmembrane helix</keyword>
<reference evidence="2 3" key="1">
    <citation type="submission" date="2020-01" db="EMBL/GenBank/DDBJ databases">
        <title>Sulfitobacter sediminilitoris sp. nov., isolated from a tidal flat.</title>
        <authorList>
            <person name="Park S."/>
            <person name="Yoon J.-H."/>
        </authorList>
    </citation>
    <scope>NUCLEOTIDE SEQUENCE [LARGE SCALE GENOMIC DNA]</scope>
    <source>
        <strain evidence="2 3">JBTF-M27</strain>
    </source>
</reference>
<comment type="caution">
    <text evidence="2">The sequence shown here is derived from an EMBL/GenBank/DDBJ whole genome shotgun (WGS) entry which is preliminary data.</text>
</comment>
<evidence type="ECO:0000313" key="3">
    <source>
        <dbReference type="Proteomes" id="UP000468591"/>
    </source>
</evidence>
<dbReference type="EMBL" id="JAABNT010000011">
    <property type="protein sequence ID" value="NEK24058.1"/>
    <property type="molecule type" value="Genomic_DNA"/>
</dbReference>
<evidence type="ECO:0000313" key="2">
    <source>
        <dbReference type="EMBL" id="NEK24058.1"/>
    </source>
</evidence>
<sequence>MFTTFPLLVAVGVGSRLALSLALRRRYGLSLEVPQVLAVGLIVLAALPAWLTPVSLPVPLGLVLGAVLPDLLLRRA</sequence>
<keyword evidence="1" id="KW-0812">Transmembrane</keyword>
<protein>
    <submittedName>
        <fullName evidence="2">Uncharacterized protein</fullName>
    </submittedName>
</protein>
<organism evidence="2 3">
    <name type="scientific">Sulfitobacter sediminilitoris</name>
    <dbReference type="NCBI Taxonomy" id="2698830"/>
    <lineage>
        <taxon>Bacteria</taxon>
        <taxon>Pseudomonadati</taxon>
        <taxon>Pseudomonadota</taxon>
        <taxon>Alphaproteobacteria</taxon>
        <taxon>Rhodobacterales</taxon>
        <taxon>Roseobacteraceae</taxon>
        <taxon>Sulfitobacter</taxon>
    </lineage>
</organism>
<accession>A0A6P0CFN6</accession>
<feature type="transmembrane region" description="Helical" evidence="1">
    <location>
        <begin position="36"/>
        <end position="68"/>
    </location>
</feature>
<dbReference type="Proteomes" id="UP000468591">
    <property type="component" value="Unassembled WGS sequence"/>
</dbReference>
<dbReference type="RefSeq" id="WP_164354978.1">
    <property type="nucleotide sequence ID" value="NZ_JAABNT010000011.1"/>
</dbReference>
<name>A0A6P0CFN6_9RHOB</name>
<proteinExistence type="predicted"/>
<keyword evidence="1" id="KW-0472">Membrane</keyword>
<evidence type="ECO:0000256" key="1">
    <source>
        <dbReference type="SAM" id="Phobius"/>
    </source>
</evidence>
<gene>
    <name evidence="2" type="ORF">GV827_16835</name>
</gene>
<dbReference type="AlphaFoldDB" id="A0A6P0CFN6"/>
<keyword evidence="3" id="KW-1185">Reference proteome</keyword>